<feature type="domain" description="PA14" evidence="4">
    <location>
        <begin position="638"/>
        <end position="782"/>
    </location>
</feature>
<dbReference type="InterPro" id="IPR029058">
    <property type="entry name" value="AB_hydrolase_fold"/>
</dbReference>
<accession>A0ABY6J6C6</accession>
<dbReference type="Proteomes" id="UP001162741">
    <property type="component" value="Chromosome"/>
</dbReference>
<feature type="domain" description="Fibronectin type-III" evidence="3">
    <location>
        <begin position="455"/>
        <end position="548"/>
    </location>
</feature>
<dbReference type="InterPro" id="IPR036116">
    <property type="entry name" value="FN3_sf"/>
</dbReference>
<evidence type="ECO:0000259" key="3">
    <source>
        <dbReference type="PROSITE" id="PS50853"/>
    </source>
</evidence>
<dbReference type="PANTHER" id="PTHR14340:SF9">
    <property type="entry name" value="FIBRONECTIN TYPE-III DOMAIN-CONTAINING PROTEIN"/>
    <property type="match status" value="1"/>
</dbReference>
<protein>
    <submittedName>
        <fullName evidence="5">Fibronectin type III domain-containing protein</fullName>
    </submittedName>
</protein>
<dbReference type="PROSITE" id="PS50853">
    <property type="entry name" value="FN3"/>
    <property type="match status" value="6"/>
</dbReference>
<keyword evidence="1" id="KW-0393">Immunoglobulin domain</keyword>
<dbReference type="Pfam" id="PF00041">
    <property type="entry name" value="fn3"/>
    <property type="match status" value="3"/>
</dbReference>
<name>A0ABY6J6C6_9BACT</name>
<reference evidence="5" key="1">
    <citation type="submission" date="2022-10" db="EMBL/GenBank/DDBJ databases">
        <title>Chitinophaga sp. nov., isolated from soil.</title>
        <authorList>
            <person name="Jeon C.O."/>
        </authorList>
    </citation>
    <scope>NUCLEOTIDE SEQUENCE</scope>
    <source>
        <strain evidence="5">R8</strain>
    </source>
</reference>
<dbReference type="InterPro" id="IPR011658">
    <property type="entry name" value="PA14_dom"/>
</dbReference>
<keyword evidence="6" id="KW-1185">Reference proteome</keyword>
<feature type="domain" description="Fibronectin type-III" evidence="3">
    <location>
        <begin position="1502"/>
        <end position="1595"/>
    </location>
</feature>
<feature type="domain" description="Fibronectin type-III" evidence="3">
    <location>
        <begin position="796"/>
        <end position="887"/>
    </location>
</feature>
<evidence type="ECO:0000313" key="6">
    <source>
        <dbReference type="Proteomes" id="UP001162741"/>
    </source>
</evidence>
<feature type="domain" description="Fibronectin type-III" evidence="3">
    <location>
        <begin position="1039"/>
        <end position="1128"/>
    </location>
</feature>
<evidence type="ECO:0000313" key="5">
    <source>
        <dbReference type="EMBL" id="UYQ95238.1"/>
    </source>
</evidence>
<dbReference type="CDD" id="cd00063">
    <property type="entry name" value="FN3"/>
    <property type="match status" value="6"/>
</dbReference>
<dbReference type="SUPFAM" id="SSF53474">
    <property type="entry name" value="alpha/beta-Hydrolases"/>
    <property type="match status" value="1"/>
</dbReference>
<evidence type="ECO:0000256" key="1">
    <source>
        <dbReference type="ARBA" id="ARBA00023319"/>
    </source>
</evidence>
<evidence type="ECO:0000256" key="2">
    <source>
        <dbReference type="SAM" id="SignalP"/>
    </source>
</evidence>
<dbReference type="InterPro" id="IPR015919">
    <property type="entry name" value="Cadherin-like_sf"/>
</dbReference>
<dbReference type="SUPFAM" id="SSF56988">
    <property type="entry name" value="Anthrax protective antigen"/>
    <property type="match status" value="1"/>
</dbReference>
<feature type="domain" description="PA14" evidence="4">
    <location>
        <begin position="878"/>
        <end position="1020"/>
    </location>
</feature>
<dbReference type="InterPro" id="IPR013783">
    <property type="entry name" value="Ig-like_fold"/>
</dbReference>
<dbReference type="Pfam" id="PF17963">
    <property type="entry name" value="Big_9"/>
    <property type="match status" value="1"/>
</dbReference>
<feature type="domain" description="Fibronectin type-III" evidence="3">
    <location>
        <begin position="554"/>
        <end position="641"/>
    </location>
</feature>
<dbReference type="RefSeq" id="WP_264283008.1">
    <property type="nucleotide sequence ID" value="NZ_CP107006.1"/>
</dbReference>
<proteinExistence type="predicted"/>
<dbReference type="EMBL" id="CP107006">
    <property type="protein sequence ID" value="UYQ95238.1"/>
    <property type="molecule type" value="Genomic_DNA"/>
</dbReference>
<dbReference type="Gene3D" id="3.40.50.1820">
    <property type="entry name" value="alpha/beta hydrolase"/>
    <property type="match status" value="1"/>
</dbReference>
<feature type="chain" id="PRO_5045268328" evidence="2">
    <location>
        <begin position="22"/>
        <end position="2259"/>
    </location>
</feature>
<sequence>MKKFYHLLVILMLAFVQLVNAQGVLDPNDPIVVYNPASPPTEPAYNQIGKWVKTNRISNWNTSSYKCYIFNGIQFRLKFPKSYQHGVADGKKYPVIIFFHGLGERGTKFDNEYQLYHGGKKHAEMVDNGTFDGFLLYPQNTDGYFGQGHFNAINAIINNFMVPNNKVDINRISIDGLSAGGSGVWEFLLAYPRLVASAQPISAASQSYSSGINNYKYTPIWHFQGGVDNNPTQDQAQALYNSINNAGGNVKLTIYPTLGHSCWDKAWAEPDYWPFINRAHKANPWPLTGRTEFCPGDPINVTLGLTPGFTAYEWRKDGNVIANATGNTLVVTSIGTYSARIRRGTEWSEYSPNPVVIKIKAPTVPPTISVTPALSSVAIPSPDGKTGVTLAVPANYETYLWKKTTDNVTLGTAATYNATSAGDYHVRVKEQYGCSSEFTESFKVVNANGANKPLPAAALAGNPLSKTAVALSWNDNPAATYNETGYEIYRSTSAGSGYAFIALTAANATSYQDNNLNANTKYYYIVRAVNSFAASAVSNEAAVTTFADNNPPTVPGNLTITATTNSSVSLSWTASTDDVAVSKYELYVNGVKSYIIDSTATTFTVNGLSKDLLYTFILKSKDVSGNLSIASNQVSTYPLSSGLNYKYYTGSWTSLPNFNNLTPVKMGRTATTDIGVRTQEDNFAFLWEGYIYIPVTGNYTFETQSDAGSKLYIGTYNPNAAALVDNDGVHSAQYREGTIYLQRGSYPITITYFETTGSHSMRVYWKNTAHGVSSRQEIPAAYYKQYETPLADVPAAPSTVKATALTYNKIGLTWADNSNDETGFEIYRATSNYGTYALIGTAAANATSFTDTTVNPVTTYFYQVQAINSNGGSGYSPMDVYGLYYQSYNLVNQTSMPNFDAYKPNKTGFTHIVNQDIRSTDNNLGIRFAGAINITTAGTYTFYTSSNDGSNLYIGTLDSAGLVVRNDGVRSSTVERSGTKTLAVGRYPIYVTYFQNTGSRALSASYATTGLSKRAIPAAAFENPNLKATTFAMPGAPVAPTSLVANGTSGKSIGLTWADVPGETGYNVYRSVNDNSTFTLLAAVDSNTTTYSDTAVFPRTTYYYKVNAKNIGGTSGFSNEANAKTLNTLPVLNTELPDRTLHYATPLTININATDADADGLTLTTTNLPSFATFTDNGDGTGTLNFSPTIATLGTYNDIAITATDVNGGVASKSFKLTVNDNFSPVMTAISNVTLAEKGTAQIDVTATDANAGDDIQWSAIGLPAFASLTSNMGTAQIVLNPTYSDAGTYAVTLTVNDGKGGIDSKTFNINVTDVNPNKQFYFNFTRPGAAMAAAPWNNLNRMAVSGDSYPGIKDAAGNTTGVALTIVSNWQAVNGGDNTTTLGSTTYNNSGVYPDVVISSGFWTQNATQTFKLTGLEANYKYNFTFFGSRGGIADTRTTAYSINGTTVTLVASNNSSNTVSINNISADANGEVSINMGNTAGQYGYIGAMVVNASYDDGNAPAAPRNVVVENTPNGAKLTWTDAAFNETAYEVFRSATKEGTYSLLSPVAAANATTYTDGTVAANQTWFYAVRAINGNGNSAFSDSVSVTVANKNPQITAIANQSLKSDTTYIIPVVASDDAGDVITLSSDNLPAFASLVNTGNGTANLVINANAGQAGTYNNIVINAADDHGGSSSDTFNISVRDKSLTAVYINFNDGAVQATAPWNNFNAVPNAGVSVNNAIDETGAASGIKVTLTDALTAANNVGVNTGNNSGVYPDAVMRSFYYEETTTAKRITISGLSSTRKYNLIFFGSRENTTDDRTTVYSVGAQSVSLNASSNSRNTVQINGLSPDANGNIVYTIKKGPSSLFAYMGALVIQYYDDNGLPLAPGALTADGKTRTSIDLAWQDKTSTETGFEIYRATTQNGTYSLVTTTAANATTYTDVNLTSGTQYYYKVRARVNASTFSEYSNLATAGTMAFGVHVNVSVSSNGAFPWNNTATLPYENQTLTNMIDDQGIPSGINWTIFDAFTGTNGAGAVTGNNTGVYPDKVIQESYYTDAGDTAKIRVTGLNQTFAYSFTFFGSRATVDDNRTTVYNINGQTVSLKADKNSNNVVSLEKITPNENGEIVISIYSAIQFGYLNAMVIQAFPNAELSNNTNNTNSLNTVSVARTSGGVSDYSNKLIEVQQDGLTVDKVFPNPFKQEVYLNVTRTGKPSRVSWILYDLKGGVVSRRDVGELAAGSHVLKVAADRQIPVGMYILQIIADGQPVKSVKLLKQ</sequence>
<dbReference type="PANTHER" id="PTHR14340">
    <property type="entry name" value="MICROFIBRIL-ASSOCIATED GLYCOPROTEIN 3"/>
    <property type="match status" value="1"/>
</dbReference>
<dbReference type="SUPFAM" id="SSF49265">
    <property type="entry name" value="Fibronectin type III"/>
    <property type="match status" value="3"/>
</dbReference>
<dbReference type="SUPFAM" id="SSF49313">
    <property type="entry name" value="Cadherin-like"/>
    <property type="match status" value="2"/>
</dbReference>
<organism evidence="5 6">
    <name type="scientific">Chitinophaga horti</name>
    <dbReference type="NCBI Taxonomy" id="2920382"/>
    <lineage>
        <taxon>Bacteria</taxon>
        <taxon>Pseudomonadati</taxon>
        <taxon>Bacteroidota</taxon>
        <taxon>Chitinophagia</taxon>
        <taxon>Chitinophagales</taxon>
        <taxon>Chitinophagaceae</taxon>
        <taxon>Chitinophaga</taxon>
    </lineage>
</organism>
<dbReference type="Pfam" id="PF07691">
    <property type="entry name" value="PA14"/>
    <property type="match status" value="2"/>
</dbReference>
<feature type="domain" description="Fibronectin type-III" evidence="3">
    <location>
        <begin position="1871"/>
        <end position="1962"/>
    </location>
</feature>
<dbReference type="InterPro" id="IPR037524">
    <property type="entry name" value="PA14/GLEYA"/>
</dbReference>
<gene>
    <name evidence="5" type="ORF">MKQ68_09030</name>
</gene>
<evidence type="ECO:0000259" key="4">
    <source>
        <dbReference type="PROSITE" id="PS51820"/>
    </source>
</evidence>
<dbReference type="CDD" id="cd00146">
    <property type="entry name" value="PKD"/>
    <property type="match status" value="1"/>
</dbReference>
<feature type="signal peptide" evidence="2">
    <location>
        <begin position="1"/>
        <end position="21"/>
    </location>
</feature>
<dbReference type="PROSITE" id="PS51820">
    <property type="entry name" value="PA14"/>
    <property type="match status" value="2"/>
</dbReference>
<dbReference type="Gene3D" id="2.60.40.10">
    <property type="entry name" value="Immunoglobulins"/>
    <property type="match status" value="9"/>
</dbReference>
<dbReference type="InterPro" id="IPR003961">
    <property type="entry name" value="FN3_dom"/>
</dbReference>
<dbReference type="SMART" id="SM00758">
    <property type="entry name" value="PA14"/>
    <property type="match status" value="2"/>
</dbReference>
<dbReference type="SMART" id="SM00060">
    <property type="entry name" value="FN3"/>
    <property type="match status" value="7"/>
</dbReference>
<keyword evidence="2" id="KW-0732">Signal</keyword>
<dbReference type="Gene3D" id="3.90.182.10">
    <property type="entry name" value="Toxin - Anthrax Protective Antigen,domain 1"/>
    <property type="match status" value="2"/>
</dbReference>